<name>A0ABP0G156_CLALP</name>
<keyword evidence="1" id="KW-1133">Transmembrane helix</keyword>
<evidence type="ECO:0000313" key="4">
    <source>
        <dbReference type="Proteomes" id="UP001642483"/>
    </source>
</evidence>
<sequence length="624" mass="70512">MKMLLILVIACLFQAILSQNDYDGNVCQCTAQNPSCNYFCPCKDTPNWYCDTQEQLCNNTKTEFDFDKTCSIGNNVSAIKGRFSYQIVDGHIEWSLQNGVTLGENLLSSYRLHFYEYTDEDGFDKARYHPIVECMNKPLVMSRGTRSNFVGNCPLGKCRDRTAVFTSHESYPTHFWQLHFNRHDCTNQIFKCSNELSLENYLKAILEKNEESCYFNFTQDEIRTYDGTQNNTGSLQGFFKRNVYRLSSVTTLDWSTNKSEVVIDGAACDPIPCIPVKEVIGNGTVKDFYSHTFPGDNPVCMPWTDLVNPNDTGIICIEPKVNDSFVPDSDRSGNLSSDVKFAVILGSAIAGVLALALVILLLCFGIKRLKTTSKKHGPKLDIFDQGRQTMQFASDKEAHPDIFEDQIAAVCDPAPRRPTSANSNDKMEFSPNNKENGFFILNDLSKAGSHSDVTSSSISFVVEDRNASANTDQTCDDISALHPEDHYAEKWENKSDQGEEAPSIAPAYLEKGSLSSDEEEFPDRYMDKGCVSSEDDDLSVNCYWEKNEKDSENESTTDSDTPLKDSEVIDDDTFFVRKHLTDDFHLKQTSRVIVEEHPPHQKFSRIDHPWSIRTNNNYEVTFAE</sequence>
<dbReference type="Proteomes" id="UP001642483">
    <property type="component" value="Unassembled WGS sequence"/>
</dbReference>
<feature type="transmembrane region" description="Helical" evidence="1">
    <location>
        <begin position="341"/>
        <end position="366"/>
    </location>
</feature>
<accession>A0ABP0G156</accession>
<gene>
    <name evidence="3" type="ORF">CVLEPA_LOCUS14899</name>
</gene>
<evidence type="ECO:0000256" key="1">
    <source>
        <dbReference type="SAM" id="Phobius"/>
    </source>
</evidence>
<keyword evidence="1" id="KW-0812">Transmembrane</keyword>
<comment type="caution">
    <text evidence="3">The sequence shown here is derived from an EMBL/GenBank/DDBJ whole genome shotgun (WGS) entry which is preliminary data.</text>
</comment>
<proteinExistence type="predicted"/>
<feature type="signal peptide" evidence="2">
    <location>
        <begin position="1"/>
        <end position="18"/>
    </location>
</feature>
<keyword evidence="2" id="KW-0732">Signal</keyword>
<evidence type="ECO:0000256" key="2">
    <source>
        <dbReference type="SAM" id="SignalP"/>
    </source>
</evidence>
<dbReference type="EMBL" id="CAWYQH010000097">
    <property type="protein sequence ID" value="CAK8683880.1"/>
    <property type="molecule type" value="Genomic_DNA"/>
</dbReference>
<keyword evidence="4" id="KW-1185">Reference proteome</keyword>
<keyword evidence="1" id="KW-0472">Membrane</keyword>
<feature type="chain" id="PRO_5046687807" evidence="2">
    <location>
        <begin position="19"/>
        <end position="624"/>
    </location>
</feature>
<reference evidence="3 4" key="1">
    <citation type="submission" date="2024-02" db="EMBL/GenBank/DDBJ databases">
        <authorList>
            <person name="Daric V."/>
            <person name="Darras S."/>
        </authorList>
    </citation>
    <scope>NUCLEOTIDE SEQUENCE [LARGE SCALE GENOMIC DNA]</scope>
</reference>
<evidence type="ECO:0000313" key="3">
    <source>
        <dbReference type="EMBL" id="CAK8683880.1"/>
    </source>
</evidence>
<organism evidence="3 4">
    <name type="scientific">Clavelina lepadiformis</name>
    <name type="common">Light-bulb sea squirt</name>
    <name type="synonym">Ascidia lepadiformis</name>
    <dbReference type="NCBI Taxonomy" id="159417"/>
    <lineage>
        <taxon>Eukaryota</taxon>
        <taxon>Metazoa</taxon>
        <taxon>Chordata</taxon>
        <taxon>Tunicata</taxon>
        <taxon>Ascidiacea</taxon>
        <taxon>Aplousobranchia</taxon>
        <taxon>Clavelinidae</taxon>
        <taxon>Clavelina</taxon>
    </lineage>
</organism>
<protein>
    <submittedName>
        <fullName evidence="3">Uncharacterized protein</fullName>
    </submittedName>
</protein>